<evidence type="ECO:0000313" key="2">
    <source>
        <dbReference type="Proteomes" id="UP000292052"/>
    </source>
</evidence>
<gene>
    <name evidence="1" type="ORF">BDFB_015086</name>
</gene>
<protein>
    <submittedName>
        <fullName evidence="1">Uncharacterized protein</fullName>
    </submittedName>
</protein>
<dbReference type="EMBL" id="QDEB01014960">
    <property type="protein sequence ID" value="RZC41691.1"/>
    <property type="molecule type" value="Genomic_DNA"/>
</dbReference>
<evidence type="ECO:0000313" key="1">
    <source>
        <dbReference type="EMBL" id="RZC41691.1"/>
    </source>
</evidence>
<comment type="caution">
    <text evidence="1">The sequence shown here is derived from an EMBL/GenBank/DDBJ whole genome shotgun (WGS) entry which is preliminary data.</text>
</comment>
<organism evidence="1 2">
    <name type="scientific">Asbolus verrucosus</name>
    <name type="common">Desert ironclad beetle</name>
    <dbReference type="NCBI Taxonomy" id="1661398"/>
    <lineage>
        <taxon>Eukaryota</taxon>
        <taxon>Metazoa</taxon>
        <taxon>Ecdysozoa</taxon>
        <taxon>Arthropoda</taxon>
        <taxon>Hexapoda</taxon>
        <taxon>Insecta</taxon>
        <taxon>Pterygota</taxon>
        <taxon>Neoptera</taxon>
        <taxon>Endopterygota</taxon>
        <taxon>Coleoptera</taxon>
        <taxon>Polyphaga</taxon>
        <taxon>Cucujiformia</taxon>
        <taxon>Tenebrionidae</taxon>
        <taxon>Pimeliinae</taxon>
        <taxon>Asbolus</taxon>
    </lineage>
</organism>
<accession>A0A482W917</accession>
<keyword evidence="2" id="KW-1185">Reference proteome</keyword>
<sequence length="52" mass="6374">MKERIRQAFKSIRLETLQRVRQDFVKRLHICAEQGRNTFEHLMCKILPYNKV</sequence>
<reference evidence="1 2" key="1">
    <citation type="submission" date="2017-03" db="EMBL/GenBank/DDBJ databases">
        <title>Genome of the blue death feigning beetle - Asbolus verrucosus.</title>
        <authorList>
            <person name="Rider S.D."/>
        </authorList>
    </citation>
    <scope>NUCLEOTIDE SEQUENCE [LARGE SCALE GENOMIC DNA]</scope>
    <source>
        <strain evidence="1">Butters</strain>
        <tissue evidence="1">Head and leg muscle</tissue>
    </source>
</reference>
<dbReference type="Proteomes" id="UP000292052">
    <property type="component" value="Unassembled WGS sequence"/>
</dbReference>
<dbReference type="OrthoDB" id="6766291at2759"/>
<name>A0A482W917_ASBVE</name>
<dbReference type="AlphaFoldDB" id="A0A482W917"/>
<proteinExistence type="predicted"/>